<evidence type="ECO:0000256" key="2">
    <source>
        <dbReference type="ARBA" id="ARBA00012918"/>
    </source>
</evidence>
<dbReference type="GO" id="GO:0042823">
    <property type="term" value="P:pyridoxal phosphate biosynthetic process"/>
    <property type="evidence" value="ECO:0007669"/>
    <property type="project" value="InterPro"/>
</dbReference>
<name>G0VJJ4_NAUCA</name>
<dbReference type="InParanoid" id="G0VJJ4"/>
<dbReference type="Proteomes" id="UP000001640">
    <property type="component" value="Chromosome 8"/>
</dbReference>
<evidence type="ECO:0000256" key="1">
    <source>
        <dbReference type="ARBA" id="ARBA00008345"/>
    </source>
</evidence>
<dbReference type="FunCoup" id="G0VJJ4">
    <property type="interactions" value="228"/>
</dbReference>
<keyword evidence="5" id="KW-0456">Lyase</keyword>
<dbReference type="HOGENOM" id="CLU_069674_0_1_1"/>
<dbReference type="GO" id="GO:0004359">
    <property type="term" value="F:glutaminase activity"/>
    <property type="evidence" value="ECO:0007669"/>
    <property type="project" value="UniProtKB-EC"/>
</dbReference>
<evidence type="ECO:0000256" key="4">
    <source>
        <dbReference type="ARBA" id="ARBA00022962"/>
    </source>
</evidence>
<feature type="active site" description="Charge relay system" evidence="7">
    <location>
        <position position="193"/>
    </location>
</feature>
<dbReference type="CDD" id="cd01749">
    <property type="entry name" value="GATase1_PB"/>
    <property type="match status" value="1"/>
</dbReference>
<dbReference type="SUPFAM" id="SSF52317">
    <property type="entry name" value="Class I glutamine amidotransferase-like"/>
    <property type="match status" value="1"/>
</dbReference>
<evidence type="ECO:0000313" key="9">
    <source>
        <dbReference type="EMBL" id="CCC71674.1"/>
    </source>
</evidence>
<evidence type="ECO:0000256" key="3">
    <source>
        <dbReference type="ARBA" id="ARBA00022801"/>
    </source>
</evidence>
<protein>
    <recommendedName>
        <fullName evidence="2">glutaminase</fullName>
        <ecNumber evidence="2">3.5.1.2</ecNumber>
    </recommendedName>
</protein>
<dbReference type="PROSITE" id="PS51273">
    <property type="entry name" value="GATASE_TYPE_1"/>
    <property type="match status" value="1"/>
</dbReference>
<dbReference type="Gene3D" id="3.40.50.880">
    <property type="match status" value="1"/>
</dbReference>
<dbReference type="OMA" id="GMIMLAD"/>
<dbReference type="OrthoDB" id="2039at2759"/>
<sequence>MTRKKCVGVLALQGAFQEHIDFLERAALENCYNVTVIPVRTKKELHLCDSLVIPGGESTTMSLIAQRTNFFDDLYTFVHSSQKSVWGTCAGLIFISDELENQNELIKTLHLLHARVKRNAFGRQAQSFTKVCDFSEFIPECTDFPATFIRAPVIDKILDSETVKPLYTIPNNDEEDVIVAAQQGSNVLVTSFHPELADDDIRFHEWFLKKFVVDF</sequence>
<dbReference type="PANTHER" id="PTHR31559">
    <property type="entry name" value="PYRIDOXAL 5'-PHOSPHATE SYNTHASE SUBUNIT SNO"/>
    <property type="match status" value="1"/>
</dbReference>
<feature type="active site" description="Charge relay system" evidence="7">
    <location>
        <position position="195"/>
    </location>
</feature>
<dbReference type="GO" id="GO:1903600">
    <property type="term" value="C:glutaminase complex"/>
    <property type="evidence" value="ECO:0007669"/>
    <property type="project" value="TreeGrafter"/>
</dbReference>
<dbReference type="GeneID" id="96905350"/>
<dbReference type="PROSITE" id="PS01236">
    <property type="entry name" value="PDXT_SNO_1"/>
    <property type="match status" value="1"/>
</dbReference>
<evidence type="ECO:0000256" key="8">
    <source>
        <dbReference type="PIRSR" id="PIRSR005639-2"/>
    </source>
</evidence>
<evidence type="ECO:0000256" key="5">
    <source>
        <dbReference type="ARBA" id="ARBA00023239"/>
    </source>
</evidence>
<dbReference type="NCBIfam" id="TIGR03800">
    <property type="entry name" value="PLP_synth_Pdx2"/>
    <property type="match status" value="1"/>
</dbReference>
<dbReference type="AlphaFoldDB" id="G0VJJ4"/>
<dbReference type="GO" id="GO:0008614">
    <property type="term" value="P:pyridoxine metabolic process"/>
    <property type="evidence" value="ECO:0007669"/>
    <property type="project" value="TreeGrafter"/>
</dbReference>
<keyword evidence="4" id="KW-0315">Glutamine amidotransferase</keyword>
<reference key="2">
    <citation type="submission" date="2011-08" db="EMBL/GenBank/DDBJ databases">
        <title>Genome sequence of Naumovozyma castellii.</title>
        <authorList>
            <person name="Gordon J.L."/>
            <person name="Armisen D."/>
            <person name="Proux-Wera E."/>
            <person name="OhEigeartaigh S.S."/>
            <person name="Byrne K.P."/>
            <person name="Wolfe K.H."/>
        </authorList>
    </citation>
    <scope>NUCLEOTIDE SEQUENCE</scope>
    <source>
        <strain>Type strain:CBS 4309</strain>
    </source>
</reference>
<proteinExistence type="inferred from homology"/>
<keyword evidence="10" id="KW-1185">Reference proteome</keyword>
<feature type="active site" description="Nucleophile" evidence="7">
    <location>
        <position position="89"/>
    </location>
</feature>
<organism evidence="9 10">
    <name type="scientific">Naumovozyma castellii</name>
    <name type="common">Yeast</name>
    <name type="synonym">Saccharomyces castellii</name>
    <dbReference type="NCBI Taxonomy" id="27288"/>
    <lineage>
        <taxon>Eukaryota</taxon>
        <taxon>Fungi</taxon>
        <taxon>Dikarya</taxon>
        <taxon>Ascomycota</taxon>
        <taxon>Saccharomycotina</taxon>
        <taxon>Saccharomycetes</taxon>
        <taxon>Saccharomycetales</taxon>
        <taxon>Saccharomycetaceae</taxon>
        <taxon>Naumovozyma</taxon>
    </lineage>
</organism>
<comment type="similarity">
    <text evidence="1">Belongs to the glutaminase PdxT/SNO family.</text>
</comment>
<dbReference type="EMBL" id="HE576759">
    <property type="protein sequence ID" value="CCC71674.1"/>
    <property type="molecule type" value="Genomic_DNA"/>
</dbReference>
<dbReference type="EC" id="3.5.1.2" evidence="2"/>
<evidence type="ECO:0000256" key="7">
    <source>
        <dbReference type="PIRSR" id="PIRSR005639-1"/>
    </source>
</evidence>
<dbReference type="PIRSF" id="PIRSF005639">
    <property type="entry name" value="Glut_amidoT_SNO"/>
    <property type="match status" value="1"/>
</dbReference>
<comment type="catalytic activity">
    <reaction evidence="6">
        <text>L-glutamine + H2O = L-glutamate + NH4(+)</text>
        <dbReference type="Rhea" id="RHEA:15889"/>
        <dbReference type="ChEBI" id="CHEBI:15377"/>
        <dbReference type="ChEBI" id="CHEBI:28938"/>
        <dbReference type="ChEBI" id="CHEBI:29985"/>
        <dbReference type="ChEBI" id="CHEBI:58359"/>
        <dbReference type="EC" id="3.5.1.2"/>
    </reaction>
</comment>
<dbReference type="KEGG" id="ncs:NCAS_0H03640"/>
<feature type="binding site" evidence="8">
    <location>
        <position position="118"/>
    </location>
    <ligand>
        <name>L-glutamine</name>
        <dbReference type="ChEBI" id="CHEBI:58359"/>
    </ligand>
</feature>
<keyword evidence="3" id="KW-0378">Hydrolase</keyword>
<dbReference type="InterPro" id="IPR002161">
    <property type="entry name" value="PdxT/SNO"/>
</dbReference>
<dbReference type="PROSITE" id="PS51130">
    <property type="entry name" value="PDXT_SNO_2"/>
    <property type="match status" value="1"/>
</dbReference>
<dbReference type="GO" id="GO:0005829">
    <property type="term" value="C:cytosol"/>
    <property type="evidence" value="ECO:0007669"/>
    <property type="project" value="TreeGrafter"/>
</dbReference>
<reference evidence="9 10" key="1">
    <citation type="journal article" date="2011" name="Proc. Natl. Acad. Sci. U.S.A.">
        <title>Evolutionary erosion of yeast sex chromosomes by mating-type switching accidents.</title>
        <authorList>
            <person name="Gordon J.L."/>
            <person name="Armisen D."/>
            <person name="Proux-Wera E."/>
            <person name="Oheigeartaigh S.S."/>
            <person name="Byrne K.P."/>
            <person name="Wolfe K.H."/>
        </authorList>
    </citation>
    <scope>NUCLEOTIDE SEQUENCE [LARGE SCALE GENOMIC DNA]</scope>
    <source>
        <strain evidence="10">ATCC 76901 / BCRC 22586 / CBS 4309 / NBRC 1992 / NRRL Y-12630</strain>
    </source>
</reference>
<dbReference type="InterPro" id="IPR021196">
    <property type="entry name" value="PdxT/SNO_CS"/>
</dbReference>
<feature type="binding site" evidence="8">
    <location>
        <begin position="149"/>
        <end position="150"/>
    </location>
    <ligand>
        <name>L-glutamine</name>
        <dbReference type="ChEBI" id="CHEBI:58359"/>
    </ligand>
</feature>
<gene>
    <name evidence="9" type="primary">NCAS0H03640</name>
    <name evidence="9" type="ordered locus">NCAS_0H03640</name>
</gene>
<dbReference type="Pfam" id="PF01174">
    <property type="entry name" value="SNO"/>
    <property type="match status" value="1"/>
</dbReference>
<dbReference type="InterPro" id="IPR029062">
    <property type="entry name" value="Class_I_gatase-like"/>
</dbReference>
<evidence type="ECO:0000256" key="6">
    <source>
        <dbReference type="ARBA" id="ARBA00049534"/>
    </source>
</evidence>
<accession>G0VJJ4</accession>
<evidence type="ECO:0000313" key="10">
    <source>
        <dbReference type="Proteomes" id="UP000001640"/>
    </source>
</evidence>
<feature type="binding site" evidence="8">
    <location>
        <begin position="56"/>
        <end position="58"/>
    </location>
    <ligand>
        <name>L-glutamine</name>
        <dbReference type="ChEBI" id="CHEBI:58359"/>
    </ligand>
</feature>
<dbReference type="eggNOG" id="KOG3210">
    <property type="taxonomic scope" value="Eukaryota"/>
</dbReference>
<dbReference type="GO" id="GO:0016829">
    <property type="term" value="F:lyase activity"/>
    <property type="evidence" value="ECO:0007669"/>
    <property type="project" value="UniProtKB-KW"/>
</dbReference>
<dbReference type="STRING" id="1064592.G0VJJ4"/>
<dbReference type="PANTHER" id="PTHR31559:SF0">
    <property type="entry name" value="PYRIDOXAL 5'-PHOSPHATE SYNTHASE SUBUNIT SNO1-RELATED"/>
    <property type="match status" value="1"/>
</dbReference>
<dbReference type="RefSeq" id="XP_003678020.1">
    <property type="nucleotide sequence ID" value="XM_003677972.1"/>
</dbReference>